<comment type="caution">
    <text evidence="3">The sequence shown here is derived from an EMBL/GenBank/DDBJ whole genome shotgun (WGS) entry which is preliminary data.</text>
</comment>
<feature type="signal peptide" evidence="1">
    <location>
        <begin position="1"/>
        <end position="23"/>
    </location>
</feature>
<dbReference type="PANTHER" id="PTHR14969:SF13">
    <property type="entry name" value="AT30094P"/>
    <property type="match status" value="1"/>
</dbReference>
<evidence type="ECO:0000259" key="2">
    <source>
        <dbReference type="SMART" id="SM00014"/>
    </source>
</evidence>
<accession>A0ABY0IMB4</accession>
<dbReference type="SMART" id="SM00014">
    <property type="entry name" value="acidPPc"/>
    <property type="match status" value="1"/>
</dbReference>
<gene>
    <name evidence="3" type="ORF">DAY19_01045</name>
</gene>
<proteinExistence type="predicted"/>
<dbReference type="RefSeq" id="WP_114705332.1">
    <property type="nucleotide sequence ID" value="NZ_QDKL01000001.1"/>
</dbReference>
<dbReference type="EMBL" id="QDKL01000001">
    <property type="protein sequence ID" value="RZF22387.1"/>
    <property type="molecule type" value="Genomic_DNA"/>
</dbReference>
<organism evidence="3 4">
    <name type="scientific">Halobacteriovorax vibrionivorans</name>
    <dbReference type="NCBI Taxonomy" id="2152716"/>
    <lineage>
        <taxon>Bacteria</taxon>
        <taxon>Pseudomonadati</taxon>
        <taxon>Bdellovibrionota</taxon>
        <taxon>Bacteriovoracia</taxon>
        <taxon>Bacteriovoracales</taxon>
        <taxon>Halobacteriovoraceae</taxon>
        <taxon>Halobacteriovorax</taxon>
    </lineage>
</organism>
<dbReference type="Proteomes" id="UP000443582">
    <property type="component" value="Unassembled WGS sequence"/>
</dbReference>
<protein>
    <submittedName>
        <fullName evidence="3">Phosphatase PAP2 family protein</fullName>
    </submittedName>
</protein>
<name>A0ABY0IMB4_9BACT</name>
<evidence type="ECO:0000313" key="3">
    <source>
        <dbReference type="EMBL" id="RZF22387.1"/>
    </source>
</evidence>
<dbReference type="InterPro" id="IPR036938">
    <property type="entry name" value="PAP2/HPO_sf"/>
</dbReference>
<feature type="domain" description="Phosphatidic acid phosphatase type 2/haloperoxidase" evidence="2">
    <location>
        <begin position="146"/>
        <end position="260"/>
    </location>
</feature>
<evidence type="ECO:0000256" key="1">
    <source>
        <dbReference type="SAM" id="SignalP"/>
    </source>
</evidence>
<dbReference type="PANTHER" id="PTHR14969">
    <property type="entry name" value="SPHINGOSINE-1-PHOSPHATE PHOSPHOHYDROLASE"/>
    <property type="match status" value="1"/>
</dbReference>
<sequence>MSIKSILKAITCLSILMNSYATCTVEEFLRDGICPGMGKDSVIQPRYEEDGVINRYGEFTFRPEYQTLPVGLTNSELLTIGAAASTAILLFNNDEELIQFAQDNRTEITEEIAFWGEKAGSMPIGISAAGYVLGVVIDNDEVTRVAKVALKATAISGLITRAGKMTFSRKRPNKTDDHTDFTGFNWDNDNVSFPSGHTTTAFAFATVIAEHYKDKSTIIPVLAYTAAAVGGWSRVHDKAHWASDVAIGALVGHLTGKIFYAEEFEINRNEKWDMSIHPIVTPNYAGFQFEFRGKRKEDNSARNFMKKCRDHYEDQYTKNGVTRECTYQYFLSVYGK</sequence>
<dbReference type="SUPFAM" id="SSF48317">
    <property type="entry name" value="Acid phosphatase/Vanadium-dependent haloperoxidase"/>
    <property type="match status" value="1"/>
</dbReference>
<evidence type="ECO:0000313" key="4">
    <source>
        <dbReference type="Proteomes" id="UP000443582"/>
    </source>
</evidence>
<dbReference type="Pfam" id="PF01569">
    <property type="entry name" value="PAP2"/>
    <property type="match status" value="1"/>
</dbReference>
<dbReference type="CDD" id="cd03394">
    <property type="entry name" value="PAP2_like_5"/>
    <property type="match status" value="1"/>
</dbReference>
<dbReference type="Gene3D" id="1.20.144.10">
    <property type="entry name" value="Phosphatidic acid phosphatase type 2/haloperoxidase"/>
    <property type="match status" value="1"/>
</dbReference>
<reference evidence="4" key="1">
    <citation type="journal article" date="2019" name="Int. J. Syst. Evol. Microbiol.">
        <title>Halobacteriovorax valvorus sp. nov., a novel prokaryotic predator isolated from coastal seawater of China.</title>
        <authorList>
            <person name="Chen M.-X."/>
        </authorList>
    </citation>
    <scope>NUCLEOTIDE SEQUENCE [LARGE SCALE GENOMIC DNA]</scope>
    <source>
        <strain evidence="4">BL9</strain>
    </source>
</reference>
<dbReference type="InterPro" id="IPR000326">
    <property type="entry name" value="PAP2/HPO"/>
</dbReference>
<keyword evidence="4" id="KW-1185">Reference proteome</keyword>
<keyword evidence="1" id="KW-0732">Signal</keyword>
<feature type="chain" id="PRO_5046445646" evidence="1">
    <location>
        <begin position="24"/>
        <end position="336"/>
    </location>
</feature>